<dbReference type="InterPro" id="IPR010819">
    <property type="entry name" value="AGE/CE"/>
</dbReference>
<evidence type="ECO:0000256" key="2">
    <source>
        <dbReference type="ARBA" id="ARBA00023235"/>
    </source>
</evidence>
<dbReference type="PANTHER" id="PTHR15108">
    <property type="entry name" value="N-ACYLGLUCOSAMINE-2-EPIMERASE"/>
    <property type="match status" value="1"/>
</dbReference>
<dbReference type="SUPFAM" id="SSF48208">
    <property type="entry name" value="Six-hairpin glycosidases"/>
    <property type="match status" value="1"/>
</dbReference>
<proteinExistence type="inferred from homology"/>
<evidence type="ECO:0000313" key="4">
    <source>
        <dbReference type="Proteomes" id="UP000829708"/>
    </source>
</evidence>
<name>A0ABY4DC06_9SPIR</name>
<dbReference type="Proteomes" id="UP000829708">
    <property type="component" value="Chromosome"/>
</dbReference>
<dbReference type="RefSeq" id="WP_244773239.1">
    <property type="nucleotide sequence ID" value="NZ_CP094929.1"/>
</dbReference>
<organism evidence="3 4">
    <name type="scientific">Sphaerochaeta associata</name>
    <dbReference type="NCBI Taxonomy" id="1129264"/>
    <lineage>
        <taxon>Bacteria</taxon>
        <taxon>Pseudomonadati</taxon>
        <taxon>Spirochaetota</taxon>
        <taxon>Spirochaetia</taxon>
        <taxon>Spirochaetales</taxon>
        <taxon>Sphaerochaetaceae</taxon>
        <taxon>Sphaerochaeta</taxon>
    </lineage>
</organism>
<keyword evidence="4" id="KW-1185">Reference proteome</keyword>
<reference evidence="4" key="1">
    <citation type="journal article" date="2024" name="J Bioinform Genom">
        <title>Complete genome sequence of the type strain bacterium Sphaerochaeta associata GLS2t (VKM B-2742)t.</title>
        <authorList>
            <person name="Troshina O.Y."/>
            <person name="Tepeeva A.N."/>
            <person name="Arzamasceva V.O."/>
            <person name="Whitman W.B."/>
            <person name="Varghese N."/>
            <person name="Shapiro N."/>
            <person name="Woyke T."/>
            <person name="Kripides N.C."/>
            <person name="Vasilenko O.V."/>
        </authorList>
    </citation>
    <scope>NUCLEOTIDE SEQUENCE [LARGE SCALE GENOMIC DNA]</scope>
    <source>
        <strain evidence="4">GLS2T</strain>
    </source>
</reference>
<dbReference type="Gene3D" id="1.50.10.10">
    <property type="match status" value="1"/>
</dbReference>
<dbReference type="Pfam" id="PF07221">
    <property type="entry name" value="GlcNAc_2-epim"/>
    <property type="match status" value="1"/>
</dbReference>
<dbReference type="InterPro" id="IPR008928">
    <property type="entry name" value="6-hairpin_glycosidase_sf"/>
</dbReference>
<comment type="similarity">
    <text evidence="1">Belongs to the N-acylglucosamine 2-epimerase family.</text>
</comment>
<evidence type="ECO:0000313" key="3">
    <source>
        <dbReference type="EMBL" id="UOM51656.1"/>
    </source>
</evidence>
<sequence>MMNLLAHQAKEHLEKTIIPFWVSLKDEEYGGYYGKVGFDLTWYKKASKGSVQTSRILYFFSEAAMLLNREDCRRSADHAYQFLMHHCFDSEYGGLYWSLTYNGEIEDPVKSSFSFAYGILALTSYYRLTGKLEALQKAQELQELVELHFADEIGYKEVLSQDFKANPNDDTRFSKGNFGGEKTMNTMLHLLEAYHTLHQASPDAKLLQKIHMLCSLFATQVYDKERKALTIYFDGSLNKASDYRSFGHEIEASWMLSSCAMGTHTEYLISLCDTLVQQVYEHAYKYNSVVDETHNEKVQARRVHWVQAEAVLGFISAYERHPDKKEYLEAANGIWTFIQMHLVDQRSQSEWLYQVDEKGTVTEPHALVWSWKGPYNNGRMCMELIKRYTQNI</sequence>
<gene>
    <name evidence="3" type="ORF">MUG09_02555</name>
</gene>
<keyword evidence="2" id="KW-0413">Isomerase</keyword>
<protein>
    <submittedName>
        <fullName evidence="3">AGE family epimerase/isomerase</fullName>
    </submittedName>
</protein>
<evidence type="ECO:0000256" key="1">
    <source>
        <dbReference type="ARBA" id="ARBA00008558"/>
    </source>
</evidence>
<dbReference type="EMBL" id="CP094929">
    <property type="protein sequence ID" value="UOM51656.1"/>
    <property type="molecule type" value="Genomic_DNA"/>
</dbReference>
<dbReference type="InterPro" id="IPR012341">
    <property type="entry name" value="6hp_glycosidase-like_sf"/>
</dbReference>
<accession>A0ABY4DC06</accession>